<dbReference type="EMBL" id="RHIB01000001">
    <property type="protein sequence ID" value="RNA69258.1"/>
    <property type="molecule type" value="Genomic_DNA"/>
</dbReference>
<sequence length="365" mass="41722">MMNTYFFTGFPGFIARELVREMIRQKGKEINSIYLLVMDSQANAAEEEVARIKEMECGNEIAFHIVKGDITSPSLFTDPAAISRIREVDYVFHLAAIYDLAVPYRKAYEVNVKGTKHINDWLLTLPNLKRYVYFSTAYVSGKREGIIYETELDEGQKFKNDYEKTKFEAEILVEDMKDHIPVTIIRPGIVRGHSNSGATIKFDGPYFILNMFDRLSFLPVIPYLGAGKADGNFVPVDYVIQATAYLSHADCGAGKTYHLTDPAPLPMREVYRLLMLEYLGKQPVGMIPLQSATYLLNFRKLRQWVGVEKQALAYLTCRATYDTAQVQADLKDSDIVIPSFTDTLRSMVSYYRDHKEDKNKRVLIH</sequence>
<accession>A0A3M7TUD1</accession>
<evidence type="ECO:0000259" key="1">
    <source>
        <dbReference type="Pfam" id="PF07993"/>
    </source>
</evidence>
<protein>
    <submittedName>
        <fullName evidence="2">NAD-dependent epimerase/dehydratase family protein</fullName>
    </submittedName>
</protein>
<dbReference type="GO" id="GO:0080019">
    <property type="term" value="F:alcohol-forming very long-chain fatty acyl-CoA reductase activity"/>
    <property type="evidence" value="ECO:0007669"/>
    <property type="project" value="InterPro"/>
</dbReference>
<dbReference type="Proteomes" id="UP000278746">
    <property type="component" value="Unassembled WGS sequence"/>
</dbReference>
<dbReference type="PANTHER" id="PTHR11011:SF45">
    <property type="entry name" value="FATTY ACYL-COA REDUCTASE CG8306-RELATED"/>
    <property type="match status" value="1"/>
</dbReference>
<feature type="domain" description="Thioester reductase (TE)" evidence="1">
    <location>
        <begin position="8"/>
        <end position="242"/>
    </location>
</feature>
<evidence type="ECO:0000313" key="2">
    <source>
        <dbReference type="EMBL" id="RNA69258.1"/>
    </source>
</evidence>
<organism evidence="2 3">
    <name type="scientific">Alteribacter keqinensis</name>
    <dbReference type="NCBI Taxonomy" id="2483800"/>
    <lineage>
        <taxon>Bacteria</taxon>
        <taxon>Bacillati</taxon>
        <taxon>Bacillota</taxon>
        <taxon>Bacilli</taxon>
        <taxon>Bacillales</taxon>
        <taxon>Bacillaceae</taxon>
        <taxon>Alteribacter</taxon>
    </lineage>
</organism>
<name>A0A3M7TUD1_9BACI</name>
<dbReference type="OrthoDB" id="9807212at2"/>
<dbReference type="InterPro" id="IPR013120">
    <property type="entry name" value="FAR_NAD-bd"/>
</dbReference>
<dbReference type="CDD" id="cd05263">
    <property type="entry name" value="MupV_like_SDR_e"/>
    <property type="match status" value="1"/>
</dbReference>
<reference evidence="2 3" key="1">
    <citation type="submission" date="2018-10" db="EMBL/GenBank/DDBJ databases">
        <title>Bacillus Keqinensis sp. nov., a moderately halophilic bacterium isolated from a saline-alkaline lake.</title>
        <authorList>
            <person name="Wang H."/>
        </authorList>
    </citation>
    <scope>NUCLEOTIDE SEQUENCE [LARGE SCALE GENOMIC DNA]</scope>
    <source>
        <strain evidence="2 3">KQ-3</strain>
    </source>
</reference>
<comment type="caution">
    <text evidence="2">The sequence shown here is derived from an EMBL/GenBank/DDBJ whole genome shotgun (WGS) entry which is preliminary data.</text>
</comment>
<dbReference type="PANTHER" id="PTHR11011">
    <property type="entry name" value="MALE STERILITY PROTEIN 2-RELATED"/>
    <property type="match status" value="1"/>
</dbReference>
<dbReference type="InterPro" id="IPR036291">
    <property type="entry name" value="NAD(P)-bd_dom_sf"/>
</dbReference>
<dbReference type="GO" id="GO:0035336">
    <property type="term" value="P:long-chain fatty-acyl-CoA metabolic process"/>
    <property type="evidence" value="ECO:0007669"/>
    <property type="project" value="TreeGrafter"/>
</dbReference>
<dbReference type="Pfam" id="PF07993">
    <property type="entry name" value="NAD_binding_4"/>
    <property type="match status" value="1"/>
</dbReference>
<dbReference type="SUPFAM" id="SSF51735">
    <property type="entry name" value="NAD(P)-binding Rossmann-fold domains"/>
    <property type="match status" value="1"/>
</dbReference>
<dbReference type="Gene3D" id="3.40.50.720">
    <property type="entry name" value="NAD(P)-binding Rossmann-like Domain"/>
    <property type="match status" value="1"/>
</dbReference>
<proteinExistence type="predicted"/>
<dbReference type="AlphaFoldDB" id="A0A3M7TUD1"/>
<dbReference type="InterPro" id="IPR026055">
    <property type="entry name" value="FAR"/>
</dbReference>
<evidence type="ECO:0000313" key="3">
    <source>
        <dbReference type="Proteomes" id="UP000278746"/>
    </source>
</evidence>
<gene>
    <name evidence="2" type="ORF">EBO34_04745</name>
</gene>
<keyword evidence="3" id="KW-1185">Reference proteome</keyword>